<dbReference type="GO" id="GO:0000380">
    <property type="term" value="P:alternative mRNA splicing, via spliceosome"/>
    <property type="evidence" value="ECO:0007669"/>
    <property type="project" value="TreeGrafter"/>
</dbReference>
<reference evidence="2 3" key="1">
    <citation type="journal article" date="2021" name="Elife">
        <title>Chloroplast acquisition without the gene transfer in kleptoplastic sea slugs, Plakobranchus ocellatus.</title>
        <authorList>
            <person name="Maeda T."/>
            <person name="Takahashi S."/>
            <person name="Yoshida T."/>
            <person name="Shimamura S."/>
            <person name="Takaki Y."/>
            <person name="Nagai Y."/>
            <person name="Toyoda A."/>
            <person name="Suzuki Y."/>
            <person name="Arimoto A."/>
            <person name="Ishii H."/>
            <person name="Satoh N."/>
            <person name="Nishiyama T."/>
            <person name="Hasebe M."/>
            <person name="Maruyama T."/>
            <person name="Minagawa J."/>
            <person name="Obokata J."/>
            <person name="Shigenobu S."/>
        </authorList>
    </citation>
    <scope>NUCLEOTIDE SEQUENCE [LARGE SCALE GENOMIC DNA]</scope>
</reference>
<dbReference type="PANTHER" id="PTHR12381:SF56">
    <property type="entry name" value="B30.2_SPRY DOMAIN-CONTAINING PROTEIN-RELATED"/>
    <property type="match status" value="1"/>
</dbReference>
<organism evidence="2 3">
    <name type="scientific">Plakobranchus ocellatus</name>
    <dbReference type="NCBI Taxonomy" id="259542"/>
    <lineage>
        <taxon>Eukaryota</taxon>
        <taxon>Metazoa</taxon>
        <taxon>Spiralia</taxon>
        <taxon>Lophotrochozoa</taxon>
        <taxon>Mollusca</taxon>
        <taxon>Gastropoda</taxon>
        <taxon>Heterobranchia</taxon>
        <taxon>Euthyneura</taxon>
        <taxon>Panpulmonata</taxon>
        <taxon>Sacoglossa</taxon>
        <taxon>Placobranchoidea</taxon>
        <taxon>Plakobranchidae</taxon>
        <taxon>Plakobranchus</taxon>
    </lineage>
</organism>
<evidence type="ECO:0000256" key="1">
    <source>
        <dbReference type="SAM" id="MobiDB-lite"/>
    </source>
</evidence>
<dbReference type="AlphaFoldDB" id="A0AAV4A070"/>
<evidence type="ECO:0000313" key="3">
    <source>
        <dbReference type="Proteomes" id="UP000735302"/>
    </source>
</evidence>
<accession>A0AAV4A070</accession>
<name>A0AAV4A070_9GAST</name>
<dbReference type="GO" id="GO:1990904">
    <property type="term" value="C:ribonucleoprotein complex"/>
    <property type="evidence" value="ECO:0007669"/>
    <property type="project" value="UniProtKB-KW"/>
</dbReference>
<dbReference type="GO" id="GO:0003723">
    <property type="term" value="F:RNA binding"/>
    <property type="evidence" value="ECO:0007669"/>
    <property type="project" value="TreeGrafter"/>
</dbReference>
<dbReference type="EMBL" id="BLXT01003182">
    <property type="protein sequence ID" value="GFO00979.1"/>
    <property type="molecule type" value="Genomic_DNA"/>
</dbReference>
<comment type="caution">
    <text evidence="2">The sequence shown here is derived from an EMBL/GenBank/DDBJ whole genome shotgun (WGS) entry which is preliminary data.</text>
</comment>
<dbReference type="Proteomes" id="UP000735302">
    <property type="component" value="Unassembled WGS sequence"/>
</dbReference>
<evidence type="ECO:0000313" key="2">
    <source>
        <dbReference type="EMBL" id="GFO00979.1"/>
    </source>
</evidence>
<sequence length="101" mass="11627">MKNFKGFFRIAAVIQPDDPELERRSKKRTQEDGKVVPESAVLEMKSNFSLPEDRDNLFDRIDFVELPKDVVLQLVRQYNQEGKSKPRQDGGAGRFDNKKSG</sequence>
<feature type="region of interest" description="Disordered" evidence="1">
    <location>
        <begin position="78"/>
        <end position="101"/>
    </location>
</feature>
<protein>
    <submittedName>
        <fullName evidence="2">Heterogeneous nuclear ribonucleoprotein u</fullName>
    </submittedName>
</protein>
<keyword evidence="2" id="KW-0687">Ribonucleoprotein</keyword>
<dbReference type="PANTHER" id="PTHR12381">
    <property type="entry name" value="HETEROGENEOUS NUCLEAR RIBONUCLEOPROTEIN U FAMILY MEMBER"/>
    <property type="match status" value="1"/>
</dbReference>
<gene>
    <name evidence="2" type="ORF">PoB_002748400</name>
</gene>
<keyword evidence="3" id="KW-1185">Reference proteome</keyword>
<feature type="non-terminal residue" evidence="2">
    <location>
        <position position="101"/>
    </location>
</feature>
<proteinExistence type="predicted"/>
<dbReference type="GO" id="GO:0005634">
    <property type="term" value="C:nucleus"/>
    <property type="evidence" value="ECO:0007669"/>
    <property type="project" value="TreeGrafter"/>
</dbReference>